<dbReference type="Gene3D" id="2.60.120.650">
    <property type="entry name" value="Cupin"/>
    <property type="match status" value="1"/>
</dbReference>
<dbReference type="STRING" id="4999.A0A1Y1UGB4"/>
<dbReference type="InParanoid" id="A0A1Y1UGB4"/>
<dbReference type="Pfam" id="PF13621">
    <property type="entry name" value="Cupin_8"/>
    <property type="match status" value="1"/>
</dbReference>
<dbReference type="Proteomes" id="UP000193218">
    <property type="component" value="Unassembled WGS sequence"/>
</dbReference>
<dbReference type="PANTHER" id="PTHR12461:SF105">
    <property type="entry name" value="HYPOXIA-INDUCIBLE FACTOR 1-ALPHA INHIBITOR"/>
    <property type="match status" value="1"/>
</dbReference>
<proteinExistence type="predicted"/>
<feature type="domain" description="JmjC" evidence="2">
    <location>
        <begin position="100"/>
        <end position="286"/>
    </location>
</feature>
<dbReference type="RefSeq" id="XP_021870646.1">
    <property type="nucleotide sequence ID" value="XM_022015890.1"/>
</dbReference>
<feature type="region of interest" description="Disordered" evidence="1">
    <location>
        <begin position="197"/>
        <end position="222"/>
    </location>
</feature>
<keyword evidence="4" id="KW-1185">Reference proteome</keyword>
<dbReference type="SMART" id="SM00558">
    <property type="entry name" value="JmjC"/>
    <property type="match status" value="1"/>
</dbReference>
<dbReference type="OrthoDB" id="47172at2759"/>
<gene>
    <name evidence="3" type="ORF">BD324DRAFT_626374</name>
</gene>
<dbReference type="PROSITE" id="PS51184">
    <property type="entry name" value="JMJC"/>
    <property type="match status" value="1"/>
</dbReference>
<dbReference type="InterPro" id="IPR003347">
    <property type="entry name" value="JmjC_dom"/>
</dbReference>
<evidence type="ECO:0000259" key="2">
    <source>
        <dbReference type="PROSITE" id="PS51184"/>
    </source>
</evidence>
<name>A0A1Y1UGB4_9TREE</name>
<dbReference type="GeneID" id="33557699"/>
<evidence type="ECO:0000256" key="1">
    <source>
        <dbReference type="SAM" id="MobiDB-lite"/>
    </source>
</evidence>
<dbReference type="AlphaFoldDB" id="A0A1Y1UGB4"/>
<sequence length="286" mass="31344">MSLRLSRAAFKASIGVQELGHHLVQSKLPFPLHFGRELVSHWSALTTWTLDDDLEGLKRDVGIDKSVEVELGKKGRGYLDKETSRVSMPFGLFIDAFLLNRIPSGSSATEIPSAYLAQSDILDSSPGLLDRIPPLEQYESGPQASLYRRTMWIGPKGSFTPFHRDPYHGIYTQILGNKTFHLVPPSAAKDLKLSTNPLQKNTSTVPSPVSEYFSTQSPSAEGEIQIERRRGDHLSDTTDALIEALRCDGSCVAQLGPGQSVLIPEGWYHSAEGGDGPGVGVNAWFR</sequence>
<feature type="compositionally biased region" description="Polar residues" evidence="1">
    <location>
        <begin position="197"/>
        <end position="219"/>
    </location>
</feature>
<dbReference type="SUPFAM" id="SSF51197">
    <property type="entry name" value="Clavaminate synthase-like"/>
    <property type="match status" value="1"/>
</dbReference>
<reference evidence="3 4" key="1">
    <citation type="submission" date="2017-03" db="EMBL/GenBank/DDBJ databases">
        <title>Widespread Adenine N6-methylation of Active Genes in Fungi.</title>
        <authorList>
            <consortium name="DOE Joint Genome Institute"/>
            <person name="Mondo S.J."/>
            <person name="Dannebaum R.O."/>
            <person name="Kuo R.C."/>
            <person name="Louie K.B."/>
            <person name="Bewick A.J."/>
            <person name="Labutti K."/>
            <person name="Haridas S."/>
            <person name="Kuo A."/>
            <person name="Salamov A."/>
            <person name="Ahrendt S.R."/>
            <person name="Lau R."/>
            <person name="Bowen B.P."/>
            <person name="Lipzen A."/>
            <person name="Sullivan W."/>
            <person name="Andreopoulos W.B."/>
            <person name="Clum A."/>
            <person name="Lindquist E."/>
            <person name="Daum C."/>
            <person name="Northen T.R."/>
            <person name="Ramamoorthy G."/>
            <person name="Schmitz R.J."/>
            <person name="Gryganskyi A."/>
            <person name="Culley D."/>
            <person name="Magnuson J."/>
            <person name="James T.Y."/>
            <person name="O'Malley M.A."/>
            <person name="Stajich J.E."/>
            <person name="Spatafora J.W."/>
            <person name="Visel A."/>
            <person name="Grigoriev I.V."/>
        </authorList>
    </citation>
    <scope>NUCLEOTIDE SEQUENCE [LARGE SCALE GENOMIC DNA]</scope>
    <source>
        <strain evidence="3 4">NRRL Y-17943</strain>
    </source>
</reference>
<dbReference type="PANTHER" id="PTHR12461">
    <property type="entry name" value="HYPOXIA-INDUCIBLE FACTOR 1 ALPHA INHIBITOR-RELATED"/>
    <property type="match status" value="1"/>
</dbReference>
<dbReference type="InterPro" id="IPR041667">
    <property type="entry name" value="Cupin_8"/>
</dbReference>
<evidence type="ECO:0000313" key="4">
    <source>
        <dbReference type="Proteomes" id="UP000193218"/>
    </source>
</evidence>
<evidence type="ECO:0000313" key="3">
    <source>
        <dbReference type="EMBL" id="ORX36577.1"/>
    </source>
</evidence>
<protein>
    <recommendedName>
        <fullName evidence="2">JmjC domain-containing protein</fullName>
    </recommendedName>
</protein>
<dbReference type="EMBL" id="NBSH01000007">
    <property type="protein sequence ID" value="ORX36577.1"/>
    <property type="molecule type" value="Genomic_DNA"/>
</dbReference>
<organism evidence="3 4">
    <name type="scientific">Kockovaella imperatae</name>
    <dbReference type="NCBI Taxonomy" id="4999"/>
    <lineage>
        <taxon>Eukaryota</taxon>
        <taxon>Fungi</taxon>
        <taxon>Dikarya</taxon>
        <taxon>Basidiomycota</taxon>
        <taxon>Agaricomycotina</taxon>
        <taxon>Tremellomycetes</taxon>
        <taxon>Tremellales</taxon>
        <taxon>Cuniculitremaceae</taxon>
        <taxon>Kockovaella</taxon>
    </lineage>
</organism>
<accession>A0A1Y1UGB4</accession>
<comment type="caution">
    <text evidence="3">The sequence shown here is derived from an EMBL/GenBank/DDBJ whole genome shotgun (WGS) entry which is preliminary data.</text>
</comment>